<evidence type="ECO:0000313" key="7">
    <source>
        <dbReference type="Proteomes" id="UP000184139"/>
    </source>
</evidence>
<dbReference type="InterPro" id="IPR036291">
    <property type="entry name" value="NAD(P)-bd_dom_sf"/>
</dbReference>
<organism evidence="6 7">
    <name type="scientific">Desulfofustis glycolicus DSM 9705</name>
    <dbReference type="NCBI Taxonomy" id="1121409"/>
    <lineage>
        <taxon>Bacteria</taxon>
        <taxon>Pseudomonadati</taxon>
        <taxon>Thermodesulfobacteriota</taxon>
        <taxon>Desulfobulbia</taxon>
        <taxon>Desulfobulbales</taxon>
        <taxon>Desulfocapsaceae</taxon>
        <taxon>Desulfofustis</taxon>
    </lineage>
</organism>
<evidence type="ECO:0000313" key="6">
    <source>
        <dbReference type="EMBL" id="SHI09799.1"/>
    </source>
</evidence>
<feature type="domain" description="6-phosphogluconate dehydrogenase NADP-binding" evidence="4">
    <location>
        <begin position="6"/>
        <end position="169"/>
    </location>
</feature>
<dbReference type="Gene3D" id="3.40.50.720">
    <property type="entry name" value="NAD(P)-binding Rossmann-like Domain"/>
    <property type="match status" value="1"/>
</dbReference>
<dbReference type="OrthoDB" id="9804542at2"/>
<dbReference type="EMBL" id="FQXS01000033">
    <property type="protein sequence ID" value="SHI09799.1"/>
    <property type="molecule type" value="Genomic_DNA"/>
</dbReference>
<keyword evidence="2" id="KW-0520">NAD</keyword>
<reference evidence="6 7" key="1">
    <citation type="submission" date="2016-11" db="EMBL/GenBank/DDBJ databases">
        <authorList>
            <person name="Jaros S."/>
            <person name="Januszkiewicz K."/>
            <person name="Wedrychowicz H."/>
        </authorList>
    </citation>
    <scope>NUCLEOTIDE SEQUENCE [LARGE SCALE GENOMIC DNA]</scope>
    <source>
        <strain evidence="6 7">DSM 9705</strain>
    </source>
</reference>
<dbReference type="GO" id="GO:0051287">
    <property type="term" value="F:NAD binding"/>
    <property type="evidence" value="ECO:0007669"/>
    <property type="project" value="InterPro"/>
</dbReference>
<dbReference type="GO" id="GO:0016616">
    <property type="term" value="F:oxidoreductase activity, acting on the CH-OH group of donors, NAD or NADP as acceptor"/>
    <property type="evidence" value="ECO:0007669"/>
    <property type="project" value="TreeGrafter"/>
</dbReference>
<dbReference type="InterPro" id="IPR015815">
    <property type="entry name" value="HIBADH-related"/>
</dbReference>
<dbReference type="Gene3D" id="1.10.1040.10">
    <property type="entry name" value="N-(1-d-carboxylethyl)-l-norvaline Dehydrogenase, domain 2"/>
    <property type="match status" value="1"/>
</dbReference>
<dbReference type="PANTHER" id="PTHR22981">
    <property type="entry name" value="3-HYDROXYISOBUTYRATE DEHYDROGENASE-RELATED"/>
    <property type="match status" value="1"/>
</dbReference>
<dbReference type="Pfam" id="PF03446">
    <property type="entry name" value="NAD_binding_2"/>
    <property type="match status" value="1"/>
</dbReference>
<sequence length="295" mass="30621">MTTEKTVGFIGLGRMGAPMAGNLARAGYKLVLFDRQSDITNRLAEQCGGRAATTPAEVGRSASVVITMLPDSTAVRQVVLGDGREWGIADAAPVGTIFVDMSSSAPADTRGLAGELQQRSLSLIDAPVSGGVAKAVSGTLTIITGGEPALIESISPLLLAMGSSCIHAGPIGAAHAMKALNNYVSAAGLAAASEALRIGSTFGIDPAVMVDIFNASTGRNNSTENKFHQFILPQTFASGFSLGLMAKDLDLARDLADTSGEFAPLLKRCAELWRQAAEALGPDADHTEFIRFTRN</sequence>
<dbReference type="Proteomes" id="UP000184139">
    <property type="component" value="Unassembled WGS sequence"/>
</dbReference>
<protein>
    <submittedName>
        <fullName evidence="6">3-hydroxyisobutyrate dehydrogenase</fullName>
    </submittedName>
</protein>
<evidence type="ECO:0000256" key="3">
    <source>
        <dbReference type="PIRSR" id="PIRSR000103-1"/>
    </source>
</evidence>
<keyword evidence="7" id="KW-1185">Reference proteome</keyword>
<dbReference type="STRING" id="1121409.SAMN02745124_03875"/>
<keyword evidence="1" id="KW-0560">Oxidoreductase</keyword>
<dbReference type="PROSITE" id="PS00895">
    <property type="entry name" value="3_HYDROXYISOBUT_DH"/>
    <property type="match status" value="1"/>
</dbReference>
<evidence type="ECO:0000259" key="4">
    <source>
        <dbReference type="Pfam" id="PF03446"/>
    </source>
</evidence>
<name>A0A1M5YD22_9BACT</name>
<dbReference type="PANTHER" id="PTHR22981:SF7">
    <property type="entry name" value="3-HYDROXYISOBUTYRATE DEHYDROGENASE, MITOCHONDRIAL"/>
    <property type="match status" value="1"/>
</dbReference>
<dbReference type="GO" id="GO:0016054">
    <property type="term" value="P:organic acid catabolic process"/>
    <property type="evidence" value="ECO:0007669"/>
    <property type="project" value="UniProtKB-ARBA"/>
</dbReference>
<dbReference type="InterPro" id="IPR008927">
    <property type="entry name" value="6-PGluconate_DH-like_C_sf"/>
</dbReference>
<dbReference type="AlphaFoldDB" id="A0A1M5YD22"/>
<dbReference type="SUPFAM" id="SSF48179">
    <property type="entry name" value="6-phosphogluconate dehydrogenase C-terminal domain-like"/>
    <property type="match status" value="1"/>
</dbReference>
<dbReference type="InterPro" id="IPR002204">
    <property type="entry name" value="3-OH-isobutyrate_DH-rel_CS"/>
</dbReference>
<evidence type="ECO:0000259" key="5">
    <source>
        <dbReference type="Pfam" id="PF14833"/>
    </source>
</evidence>
<dbReference type="SUPFAM" id="SSF51735">
    <property type="entry name" value="NAD(P)-binding Rossmann-fold domains"/>
    <property type="match status" value="1"/>
</dbReference>
<evidence type="ECO:0000256" key="2">
    <source>
        <dbReference type="ARBA" id="ARBA00023027"/>
    </source>
</evidence>
<dbReference type="GO" id="GO:0050661">
    <property type="term" value="F:NADP binding"/>
    <property type="evidence" value="ECO:0007669"/>
    <property type="project" value="InterPro"/>
</dbReference>
<dbReference type="RefSeq" id="WP_073378746.1">
    <property type="nucleotide sequence ID" value="NZ_FQXS01000033.1"/>
</dbReference>
<feature type="active site" evidence="3">
    <location>
        <position position="178"/>
    </location>
</feature>
<feature type="domain" description="3-hydroxyisobutyrate dehydrogenase-like NAD-binding" evidence="5">
    <location>
        <begin position="172"/>
        <end position="292"/>
    </location>
</feature>
<accession>A0A1M5YD22</accession>
<dbReference type="InterPro" id="IPR029154">
    <property type="entry name" value="HIBADH-like_NADP-bd"/>
</dbReference>
<dbReference type="InterPro" id="IPR013328">
    <property type="entry name" value="6PGD_dom2"/>
</dbReference>
<dbReference type="Pfam" id="PF14833">
    <property type="entry name" value="NAD_binding_11"/>
    <property type="match status" value="1"/>
</dbReference>
<dbReference type="InterPro" id="IPR006115">
    <property type="entry name" value="6PGDH_NADP-bd"/>
</dbReference>
<proteinExistence type="predicted"/>
<evidence type="ECO:0000256" key="1">
    <source>
        <dbReference type="ARBA" id="ARBA00023002"/>
    </source>
</evidence>
<dbReference type="PIRSF" id="PIRSF000103">
    <property type="entry name" value="HIBADH"/>
    <property type="match status" value="1"/>
</dbReference>
<gene>
    <name evidence="6" type="ORF">SAMN02745124_03875</name>
</gene>